<reference evidence="2 3" key="1">
    <citation type="submission" date="2024-02" db="EMBL/GenBank/DDBJ databases">
        <title>Rhodopirellula caenicola NBRC 110016.</title>
        <authorList>
            <person name="Ichikawa N."/>
            <person name="Katano-Makiyama Y."/>
            <person name="Hidaka K."/>
        </authorList>
    </citation>
    <scope>NUCLEOTIDE SEQUENCE [LARGE SCALE GENOMIC DNA]</scope>
    <source>
        <strain evidence="2 3">NBRC 110016</strain>
    </source>
</reference>
<keyword evidence="3" id="KW-1185">Reference proteome</keyword>
<gene>
    <name evidence="2" type="ORF">Rcae01_01968</name>
</gene>
<comment type="caution">
    <text evidence="2">The sequence shown here is derived from an EMBL/GenBank/DDBJ whole genome shotgun (WGS) entry which is preliminary data.</text>
</comment>
<protein>
    <submittedName>
        <fullName evidence="2">Uncharacterized protein</fullName>
    </submittedName>
</protein>
<dbReference type="RefSeq" id="WP_345683451.1">
    <property type="nucleotide sequence ID" value="NZ_BAABRO010000003.1"/>
</dbReference>
<evidence type="ECO:0000313" key="3">
    <source>
        <dbReference type="Proteomes" id="UP001416858"/>
    </source>
</evidence>
<dbReference type="Proteomes" id="UP001416858">
    <property type="component" value="Unassembled WGS sequence"/>
</dbReference>
<sequence>MALVVVRGAIFGEFADQVASEAIVALVVFSGIGWGAGWIIEYVVRDSVEANFRRRVEWYRQGIIDAGLLEDNSAEES</sequence>
<accession>A0ABP9VPI6</accession>
<keyword evidence="1" id="KW-0812">Transmembrane</keyword>
<organism evidence="2 3">
    <name type="scientific">Novipirellula caenicola</name>
    <dbReference type="NCBI Taxonomy" id="1536901"/>
    <lineage>
        <taxon>Bacteria</taxon>
        <taxon>Pseudomonadati</taxon>
        <taxon>Planctomycetota</taxon>
        <taxon>Planctomycetia</taxon>
        <taxon>Pirellulales</taxon>
        <taxon>Pirellulaceae</taxon>
        <taxon>Novipirellula</taxon>
    </lineage>
</organism>
<keyword evidence="1" id="KW-0472">Membrane</keyword>
<proteinExistence type="predicted"/>
<evidence type="ECO:0000256" key="1">
    <source>
        <dbReference type="SAM" id="Phobius"/>
    </source>
</evidence>
<keyword evidence="1" id="KW-1133">Transmembrane helix</keyword>
<name>A0ABP9VPI6_9BACT</name>
<dbReference type="EMBL" id="BAABRO010000003">
    <property type="protein sequence ID" value="GAA5506515.1"/>
    <property type="molecule type" value="Genomic_DNA"/>
</dbReference>
<feature type="transmembrane region" description="Helical" evidence="1">
    <location>
        <begin position="22"/>
        <end position="44"/>
    </location>
</feature>
<evidence type="ECO:0000313" key="2">
    <source>
        <dbReference type="EMBL" id="GAA5506515.1"/>
    </source>
</evidence>